<dbReference type="EMBL" id="FOKC01000001">
    <property type="protein sequence ID" value="SFA76701.1"/>
    <property type="molecule type" value="Genomic_DNA"/>
</dbReference>
<dbReference type="Proteomes" id="UP000199113">
    <property type="component" value="Unassembled WGS sequence"/>
</dbReference>
<accession>A0A1I0VK54</accession>
<evidence type="ECO:0000313" key="3">
    <source>
        <dbReference type="Proteomes" id="UP000199113"/>
    </source>
</evidence>
<dbReference type="Pfam" id="PF26395">
    <property type="entry name" value="E2-CBASS"/>
    <property type="match status" value="1"/>
</dbReference>
<dbReference type="InterPro" id="IPR058588">
    <property type="entry name" value="E2-CBASS"/>
</dbReference>
<name>A0A1I0VK54_9ACTN</name>
<reference evidence="2" key="1">
    <citation type="submission" date="2016-10" db="EMBL/GenBank/DDBJ databases">
        <authorList>
            <person name="de Groot N.N."/>
        </authorList>
    </citation>
    <scope>NUCLEOTIDE SEQUENCE [LARGE SCALE GENOMIC DNA]</scope>
    <source>
        <strain evidence="2">CGMCC 1.10697</strain>
    </source>
</reference>
<organism evidence="2 3">
    <name type="scientific">Nocardioides alpinus</name>
    <dbReference type="NCBI Taxonomy" id="748909"/>
    <lineage>
        <taxon>Bacteria</taxon>
        <taxon>Bacillati</taxon>
        <taxon>Actinomycetota</taxon>
        <taxon>Actinomycetes</taxon>
        <taxon>Propionibacteriales</taxon>
        <taxon>Nocardioidaceae</taxon>
        <taxon>Nocardioides</taxon>
    </lineage>
</organism>
<gene>
    <name evidence="2" type="ORF">SAMN05192575_101275</name>
</gene>
<evidence type="ECO:0000259" key="1">
    <source>
        <dbReference type="Pfam" id="PF26395"/>
    </source>
</evidence>
<dbReference type="STRING" id="748909.SAMN05192575_101275"/>
<dbReference type="RefSeq" id="WP_198554464.1">
    <property type="nucleotide sequence ID" value="NZ_PJBV01000035.1"/>
</dbReference>
<feature type="domain" description="Type II CBASS E2 protein" evidence="1">
    <location>
        <begin position="14"/>
        <end position="135"/>
    </location>
</feature>
<sequence length="141" mass="16193">MARPRGRQISVTQQAVRLKTQFPDETAPTVKANRLLWSVTLQPTPMSVSYTVRIRYEHRGRPKVTVMDPELETRPGQGLPHVYPGDELCLYYGDDFVGTQHFIADLIVPWISEWLYFYETWMTTGFWLGSEAPHPPGTAKL</sequence>
<evidence type="ECO:0000313" key="2">
    <source>
        <dbReference type="EMBL" id="SFA76701.1"/>
    </source>
</evidence>
<protein>
    <recommendedName>
        <fullName evidence="1">Type II CBASS E2 protein domain-containing protein</fullName>
    </recommendedName>
</protein>
<dbReference type="AlphaFoldDB" id="A0A1I0VK54"/>
<proteinExistence type="predicted"/>